<dbReference type="GO" id="GO:0051287">
    <property type="term" value="F:NAD binding"/>
    <property type="evidence" value="ECO:0007669"/>
    <property type="project" value="InterPro"/>
</dbReference>
<name>A0A6M3M2D2_9ZZZZ</name>
<dbReference type="InterPro" id="IPR028359">
    <property type="entry name" value="UDP_ManNAc/GlcNAc_DH"/>
</dbReference>
<dbReference type="EMBL" id="MT143857">
    <property type="protein sequence ID" value="QJB03709.1"/>
    <property type="molecule type" value="Genomic_DNA"/>
</dbReference>
<evidence type="ECO:0000313" key="6">
    <source>
        <dbReference type="EMBL" id="QJB03709.1"/>
    </source>
</evidence>
<evidence type="ECO:0000259" key="4">
    <source>
        <dbReference type="SMART" id="SM00984"/>
    </source>
</evidence>
<keyword evidence="2" id="KW-0560">Oxidoreductase</keyword>
<organism evidence="5">
    <name type="scientific">viral metagenome</name>
    <dbReference type="NCBI Taxonomy" id="1070528"/>
    <lineage>
        <taxon>unclassified sequences</taxon>
        <taxon>metagenomes</taxon>
        <taxon>organismal metagenomes</taxon>
    </lineage>
</organism>
<dbReference type="InterPro" id="IPR036220">
    <property type="entry name" value="UDP-Glc/GDP-Man_DH_C_sf"/>
</dbReference>
<dbReference type="SUPFAM" id="SSF48179">
    <property type="entry name" value="6-phosphogluconate dehydrogenase C-terminal domain-like"/>
    <property type="match status" value="1"/>
</dbReference>
<dbReference type="EMBL" id="MT143633">
    <property type="protein sequence ID" value="QJA99181.1"/>
    <property type="molecule type" value="Genomic_DNA"/>
</dbReference>
<sequence>MKSKVFIVGGLGHIGLTLAAVLSKYYKTTLFDVNEKSVYEFKSNQKATFYEPGLNKLLKGNKNLFIAENISECKSSDYIIVTIGTPIDEYLNPKLKEIFFIINELSKYLTNQTVILRSTIYPGLTKKLEKRFQKTVKVAFCPERIAGSVMIKELKILPQIISANSQEAIDSACELFRPLHIKTKILHNTTEGELAKLFTNSFRYIEFAIANQFFMMAQDLNCDFYKIYDAIVSDYPRMKNLPKPGFSGSYCLRKDSIQLASSQNGATFSLAYDASLINESMPLWVFRQIREKYKNLDKKIIGILGMAFKPGCDDIRDSLSYRMKNILENEVKEVLCSDSYVKSRQFVNAEELLKKSDIIILMTPHDQYKELKIKKPFVDIWNFWGKGTGL</sequence>
<dbReference type="GO" id="GO:0016616">
    <property type="term" value="F:oxidoreductase activity, acting on the CH-OH group of donors, NAD or NADP as acceptor"/>
    <property type="evidence" value="ECO:0007669"/>
    <property type="project" value="InterPro"/>
</dbReference>
<dbReference type="SUPFAM" id="SSF52413">
    <property type="entry name" value="UDP-glucose/GDP-mannose dehydrogenase C-terminal domain"/>
    <property type="match status" value="1"/>
</dbReference>
<dbReference type="PANTHER" id="PTHR43491">
    <property type="entry name" value="UDP-N-ACETYL-D-MANNOSAMINE DEHYDROGENASE"/>
    <property type="match status" value="1"/>
</dbReference>
<dbReference type="Pfam" id="PF03721">
    <property type="entry name" value="UDPG_MGDP_dh_N"/>
    <property type="match status" value="1"/>
</dbReference>
<protein>
    <submittedName>
        <fullName evidence="5">Putative UDP-glucose/GDP-mannose dehydrogenasese</fullName>
    </submittedName>
</protein>
<dbReference type="InterPro" id="IPR014026">
    <property type="entry name" value="UDP-Glc/GDP-Man_DH_dimer"/>
</dbReference>
<comment type="similarity">
    <text evidence="1">Belongs to the UDP-glucose/GDP-mannose dehydrogenase family.</text>
</comment>
<dbReference type="Gene3D" id="3.40.50.720">
    <property type="entry name" value="NAD(P)-binding Rossmann-like Domain"/>
    <property type="match status" value="2"/>
</dbReference>
<accession>A0A6M3M2D2</accession>
<keyword evidence="3" id="KW-0520">NAD</keyword>
<proteinExistence type="inferred from homology"/>
<dbReference type="SUPFAM" id="SSF51735">
    <property type="entry name" value="NAD(P)-binding Rossmann-fold domains"/>
    <property type="match status" value="1"/>
</dbReference>
<dbReference type="NCBIfam" id="TIGR03026">
    <property type="entry name" value="NDP-sugDHase"/>
    <property type="match status" value="1"/>
</dbReference>
<gene>
    <name evidence="5" type="ORF">MM171A01268_0010</name>
    <name evidence="6" type="ORF">MM171B00579_0011</name>
</gene>
<evidence type="ECO:0000256" key="2">
    <source>
        <dbReference type="ARBA" id="ARBA00023002"/>
    </source>
</evidence>
<evidence type="ECO:0000256" key="3">
    <source>
        <dbReference type="ARBA" id="ARBA00023027"/>
    </source>
</evidence>
<dbReference type="PIRSF" id="PIRSF000124">
    <property type="entry name" value="UDPglc_GDPman_dh"/>
    <property type="match status" value="1"/>
</dbReference>
<dbReference type="InterPro" id="IPR001732">
    <property type="entry name" value="UDP-Glc/GDP-Man_DH_N"/>
</dbReference>
<dbReference type="SMART" id="SM00984">
    <property type="entry name" value="UDPG_MGDP_dh_C"/>
    <property type="match status" value="1"/>
</dbReference>
<dbReference type="GO" id="GO:0000271">
    <property type="term" value="P:polysaccharide biosynthetic process"/>
    <property type="evidence" value="ECO:0007669"/>
    <property type="project" value="InterPro"/>
</dbReference>
<dbReference type="Pfam" id="PF03720">
    <property type="entry name" value="UDPG_MGDP_dh_C"/>
    <property type="match status" value="1"/>
</dbReference>
<dbReference type="PIRSF" id="PIRSF500136">
    <property type="entry name" value="UDP_ManNAc_DH"/>
    <property type="match status" value="1"/>
</dbReference>
<dbReference type="InterPro" id="IPR014027">
    <property type="entry name" value="UDP-Glc/GDP-Man_DH_C"/>
</dbReference>
<reference evidence="5" key="1">
    <citation type="submission" date="2020-03" db="EMBL/GenBank/DDBJ databases">
        <title>The deep terrestrial virosphere.</title>
        <authorList>
            <person name="Holmfeldt K."/>
            <person name="Nilsson E."/>
            <person name="Simone D."/>
            <person name="Lopez-Fernandez M."/>
            <person name="Wu X."/>
            <person name="de Brujin I."/>
            <person name="Lundin D."/>
            <person name="Andersson A."/>
            <person name="Bertilsson S."/>
            <person name="Dopson M."/>
        </authorList>
    </citation>
    <scope>NUCLEOTIDE SEQUENCE</scope>
    <source>
        <strain evidence="5">MM171A01268</strain>
        <strain evidence="6">MM171B00579</strain>
    </source>
</reference>
<dbReference type="InterPro" id="IPR008927">
    <property type="entry name" value="6-PGluconate_DH-like_C_sf"/>
</dbReference>
<dbReference type="AlphaFoldDB" id="A0A6M3M2D2"/>
<dbReference type="GO" id="GO:0016628">
    <property type="term" value="F:oxidoreductase activity, acting on the CH-CH group of donors, NAD or NADP as acceptor"/>
    <property type="evidence" value="ECO:0007669"/>
    <property type="project" value="InterPro"/>
</dbReference>
<dbReference type="InterPro" id="IPR017476">
    <property type="entry name" value="UDP-Glc/GDP-Man"/>
</dbReference>
<feature type="domain" description="UDP-glucose/GDP-mannose dehydrogenase C-terminal" evidence="4">
    <location>
        <begin position="302"/>
        <end position="386"/>
    </location>
</feature>
<evidence type="ECO:0000256" key="1">
    <source>
        <dbReference type="ARBA" id="ARBA00006601"/>
    </source>
</evidence>
<dbReference type="Pfam" id="PF00984">
    <property type="entry name" value="UDPG_MGDP_dh"/>
    <property type="match status" value="1"/>
</dbReference>
<evidence type="ECO:0000313" key="5">
    <source>
        <dbReference type="EMBL" id="QJA99181.1"/>
    </source>
</evidence>
<dbReference type="PANTHER" id="PTHR43491:SF2">
    <property type="entry name" value="UDP-N-ACETYL-D-MANNOSAMINE DEHYDROGENASE"/>
    <property type="match status" value="1"/>
</dbReference>
<dbReference type="InterPro" id="IPR036291">
    <property type="entry name" value="NAD(P)-bd_dom_sf"/>
</dbReference>